<comment type="similarity">
    <text evidence="1">Belongs to the carnitine/choline acetyltransferase family.</text>
</comment>
<dbReference type="PANTHER" id="PTHR22589:SF67">
    <property type="entry name" value="PEROXISOMAL CARNITINE O-OCTANOYLTRANSFERASE"/>
    <property type="match status" value="1"/>
</dbReference>
<evidence type="ECO:0000256" key="2">
    <source>
        <dbReference type="ARBA" id="ARBA00022679"/>
    </source>
</evidence>
<dbReference type="GeneID" id="116304492"/>
<name>A0A6P8IVD6_ACTTE</name>
<dbReference type="Pfam" id="PF00755">
    <property type="entry name" value="Carn_acyltransf"/>
    <property type="match status" value="1"/>
</dbReference>
<feature type="active site" description="Proton acceptor" evidence="4">
    <location>
        <position position="349"/>
    </location>
</feature>
<dbReference type="InterPro" id="IPR023213">
    <property type="entry name" value="CAT-like_dom_sf"/>
</dbReference>
<evidence type="ECO:0000256" key="3">
    <source>
        <dbReference type="ARBA" id="ARBA00023315"/>
    </source>
</evidence>
<reference evidence="7" key="1">
    <citation type="submission" date="2025-08" db="UniProtKB">
        <authorList>
            <consortium name="RefSeq"/>
        </authorList>
    </citation>
    <scope>IDENTIFICATION</scope>
    <source>
        <tissue evidence="7">Tentacle</tissue>
    </source>
</reference>
<dbReference type="InterPro" id="IPR042231">
    <property type="entry name" value="Cho/carn_acyl_trans_2"/>
</dbReference>
<gene>
    <name evidence="7" type="primary">LOC116304492</name>
</gene>
<dbReference type="Proteomes" id="UP000515163">
    <property type="component" value="Unplaced"/>
</dbReference>
<dbReference type="GO" id="GO:0005777">
    <property type="term" value="C:peroxisome"/>
    <property type="evidence" value="ECO:0007669"/>
    <property type="project" value="TreeGrafter"/>
</dbReference>
<dbReference type="Gene3D" id="3.30.559.70">
    <property type="entry name" value="Choline/Carnitine o-acyltransferase, domain 2"/>
    <property type="match status" value="1"/>
</dbReference>
<evidence type="ECO:0000259" key="5">
    <source>
        <dbReference type="Pfam" id="PF00755"/>
    </source>
</evidence>
<dbReference type="InterPro" id="IPR000542">
    <property type="entry name" value="Carn_acyl_trans"/>
</dbReference>
<dbReference type="AlphaFoldDB" id="A0A6P8IVD6"/>
<evidence type="ECO:0000256" key="1">
    <source>
        <dbReference type="ARBA" id="ARBA00005232"/>
    </source>
</evidence>
<dbReference type="InterPro" id="IPR039551">
    <property type="entry name" value="Cho/carn_acyl_trans"/>
</dbReference>
<evidence type="ECO:0000313" key="7">
    <source>
        <dbReference type="RefSeq" id="XP_031570095.1"/>
    </source>
</evidence>
<keyword evidence="3" id="KW-0012">Acyltransferase</keyword>
<dbReference type="SUPFAM" id="SSF52777">
    <property type="entry name" value="CoA-dependent acyltransferases"/>
    <property type="match status" value="2"/>
</dbReference>
<proteinExistence type="inferred from homology"/>
<dbReference type="OrthoDB" id="240216at2759"/>
<accession>A0A6P8IVD6</accession>
<dbReference type="KEGG" id="aten:116304492"/>
<keyword evidence="6" id="KW-1185">Reference proteome</keyword>
<dbReference type="PANTHER" id="PTHR22589">
    <property type="entry name" value="CARNITINE O-ACYLTRANSFERASE"/>
    <property type="match status" value="1"/>
</dbReference>
<protein>
    <submittedName>
        <fullName evidence="7">Peroxisomal carnitine O-octanoyltransferase-like isoform X1</fullName>
    </submittedName>
</protein>
<dbReference type="GO" id="GO:0008458">
    <property type="term" value="F:carnitine O-octanoyltransferase activity"/>
    <property type="evidence" value="ECO:0007669"/>
    <property type="project" value="TreeGrafter"/>
</dbReference>
<dbReference type="FunCoup" id="A0A6P8IVD6">
    <property type="interactions" value="1285"/>
</dbReference>
<dbReference type="InParanoid" id="A0A6P8IVD6"/>
<organism evidence="6 7">
    <name type="scientific">Actinia tenebrosa</name>
    <name type="common">Australian red waratah sea anemone</name>
    <dbReference type="NCBI Taxonomy" id="6105"/>
    <lineage>
        <taxon>Eukaryota</taxon>
        <taxon>Metazoa</taxon>
        <taxon>Cnidaria</taxon>
        <taxon>Anthozoa</taxon>
        <taxon>Hexacorallia</taxon>
        <taxon>Actiniaria</taxon>
        <taxon>Actiniidae</taxon>
        <taxon>Actinia</taxon>
    </lineage>
</organism>
<dbReference type="Gene3D" id="3.30.559.10">
    <property type="entry name" value="Chloramphenicol acetyltransferase-like domain"/>
    <property type="match status" value="1"/>
</dbReference>
<dbReference type="RefSeq" id="XP_031570095.1">
    <property type="nucleotide sequence ID" value="XM_031714235.1"/>
</dbReference>
<feature type="domain" description="Choline/carnitine acyltransferase" evidence="5">
    <location>
        <begin position="50"/>
        <end position="617"/>
    </location>
</feature>
<sequence length="635" mass="72911">MLYRGFISLRLRSAEYLFKFSCKRSLMGSNTRLSQKEEKTFQYQDSLPRLPVPSLEQTCNKYLESVKPLVNETDYLQTDFLINEFKNGVGKELQKKLLQKGQEQRNWLEKWWEEEGYLRPRYPITPYVNIGGPVSSFSMWPPLEGTQIKRSAILTNGVLHIWQQIYKEEMQVQKMSNKPLCMNQYARVFAGCRVPGKEVDKLKILFKPAPASSPRHIVVQINSRLFSCTVLEENYEPFTAPEIERSLQEIVKIASSKSPGPAVGVLTAGERHTWYELREHLKSLSPRNVNYLNEIETALFILVLEEHDARQETEISQHSIAGDCKNRWFDKFFSILAFKAGLFATHCDHCPFEGVVDADVVEQALALIQRNNGEWKGRKEIKNSIPPYELDFVIDNQIAKGIEVAATMYQSAADNLEVLSHHFDEFGKNVPKSLGIHPDTFCQMAIQLTHYRIHKKPAPTYETAQTRQFYHGRTDTVRSCTEEALNWCKAMVDPKKDINFKAQLLHKACLKHGQLMMEGINGQAIDRHLLGLSMIAKEEGIPTPQIYLDKSWTKSGGSGNYTLSTSCVGFTEIYGSCAPMVADGYGIFYSIEEHRFNISFTRWRNSQVTDVHRFRDEFWKSLCDMRDILQAVSKL</sequence>
<evidence type="ECO:0000256" key="4">
    <source>
        <dbReference type="PIRSR" id="PIRSR600542-1"/>
    </source>
</evidence>
<keyword evidence="2" id="KW-0808">Transferase</keyword>
<evidence type="ECO:0000313" key="6">
    <source>
        <dbReference type="Proteomes" id="UP000515163"/>
    </source>
</evidence>